<sequence>MEKVDMALNSWNAIRANPVSSGDKVAANFDANATTRINDFVSVTFGQHEFLSTFQWGDHPPSIPSEVYTRISHEAASLAVSSVYKEMSSTFSVDENGTPALSVDTGPDSGTLNFDLVAALKSMPCISPTDAQKIIGFFRAAARILEEHYKDFDSHVNAPVWNDLRSEEAFSADVDVLRKALKK</sequence>
<evidence type="ECO:0000313" key="2">
    <source>
        <dbReference type="Proteomes" id="UP000284451"/>
    </source>
</evidence>
<reference evidence="1 2" key="1">
    <citation type="submission" date="2019-01" db="EMBL/GenBank/DDBJ databases">
        <title>Sinorhodobacter populi sp. nov. isolated from the symptomatic bark tissue of Populus euramericana canker.</title>
        <authorList>
            <person name="Xu G."/>
        </authorList>
    </citation>
    <scope>NUCLEOTIDE SEQUENCE [LARGE SCALE GENOMIC DNA]</scope>
    <source>
        <strain evidence="1 2">07D10-4-3</strain>
    </source>
</reference>
<protein>
    <submittedName>
        <fullName evidence="1">Uncharacterized protein</fullName>
    </submittedName>
</protein>
<comment type="caution">
    <text evidence="1">The sequence shown here is derived from an EMBL/GenBank/DDBJ whole genome shotgun (WGS) entry which is preliminary data.</text>
</comment>
<organism evidence="1 2">
    <name type="scientific">Paenirhodobacter populi</name>
    <dbReference type="NCBI Taxonomy" id="2306993"/>
    <lineage>
        <taxon>Bacteria</taxon>
        <taxon>Pseudomonadati</taxon>
        <taxon>Pseudomonadota</taxon>
        <taxon>Alphaproteobacteria</taxon>
        <taxon>Rhodobacterales</taxon>
        <taxon>Rhodobacter group</taxon>
        <taxon>Paenirhodobacter</taxon>
    </lineage>
</organism>
<dbReference type="Proteomes" id="UP000284451">
    <property type="component" value="Unassembled WGS sequence"/>
</dbReference>
<dbReference type="AlphaFoldDB" id="A0A443KCJ7"/>
<dbReference type="EMBL" id="SAUY01000015">
    <property type="protein sequence ID" value="RWR30480.1"/>
    <property type="molecule type" value="Genomic_DNA"/>
</dbReference>
<evidence type="ECO:0000313" key="1">
    <source>
        <dbReference type="EMBL" id="RWR30480.1"/>
    </source>
</evidence>
<reference evidence="1 2" key="2">
    <citation type="submission" date="2019-01" db="EMBL/GenBank/DDBJ databases">
        <authorList>
            <person name="Li Y."/>
        </authorList>
    </citation>
    <scope>NUCLEOTIDE SEQUENCE [LARGE SCALE GENOMIC DNA]</scope>
    <source>
        <strain evidence="1 2">07D10-4-3</strain>
    </source>
</reference>
<proteinExistence type="predicted"/>
<name>A0A443KCJ7_9RHOB</name>
<gene>
    <name evidence="1" type="ORF">D2T29_12475</name>
</gene>
<dbReference type="RefSeq" id="WP_128232686.1">
    <property type="nucleotide sequence ID" value="NZ_SAUY01000015.1"/>
</dbReference>
<accession>A0A443KCJ7</accession>